<dbReference type="PROSITE" id="PS00501">
    <property type="entry name" value="SPASE_I_1"/>
    <property type="match status" value="1"/>
</dbReference>
<reference evidence="10 11" key="1">
    <citation type="submission" date="2019-06" db="EMBL/GenBank/DDBJ databases">
        <title>Sequencing the genomes of 1000 actinobacteria strains.</title>
        <authorList>
            <person name="Klenk H.-P."/>
        </authorList>
    </citation>
    <scope>NUCLEOTIDE SEQUENCE [LARGE SCALE GENOMIC DNA]</scope>
    <source>
        <strain evidence="10 11">DSM 43866</strain>
    </source>
</reference>
<sequence length="178" mass="18790">MLAAWGVGAAGCGALLLLLVVALLAVRRRVTVVDVCGVSMQPTLQPGERVLARRVPAGRLRAGDIVVYQVTELLTRASAPERRYGRSWRIKRVAAVPGEPVPEPIAEATGSVAGAVVPDRVILVLGDNAARSVDSRHTGPVPWADVYGVVWRKLSVPPAARQPRPAGTHREPVAGPPS</sequence>
<evidence type="ECO:0000256" key="5">
    <source>
        <dbReference type="ARBA" id="ARBA00022670"/>
    </source>
</evidence>
<dbReference type="CDD" id="cd06530">
    <property type="entry name" value="S26_SPase_I"/>
    <property type="match status" value="1"/>
</dbReference>
<dbReference type="InterPro" id="IPR019758">
    <property type="entry name" value="Pept_S26A_signal_pept_1_CS"/>
</dbReference>
<dbReference type="InterPro" id="IPR000223">
    <property type="entry name" value="Pept_S26A_signal_pept_1"/>
</dbReference>
<evidence type="ECO:0000256" key="7">
    <source>
        <dbReference type="PIRSR" id="PIRSR600223-1"/>
    </source>
</evidence>
<dbReference type="GO" id="GO:0009003">
    <property type="term" value="F:signal peptidase activity"/>
    <property type="evidence" value="ECO:0007669"/>
    <property type="project" value="UniProtKB-EC"/>
</dbReference>
<dbReference type="Gene3D" id="2.10.109.10">
    <property type="entry name" value="Umud Fragment, subunit A"/>
    <property type="match status" value="1"/>
</dbReference>
<comment type="caution">
    <text evidence="10">The sequence shown here is derived from an EMBL/GenBank/DDBJ whole genome shotgun (WGS) entry which is preliminary data.</text>
</comment>
<feature type="domain" description="Peptidase S26" evidence="9">
    <location>
        <begin position="114"/>
        <end position="150"/>
    </location>
</feature>
<dbReference type="PANTHER" id="PTHR43390">
    <property type="entry name" value="SIGNAL PEPTIDASE I"/>
    <property type="match status" value="1"/>
</dbReference>
<keyword evidence="11" id="KW-1185">Reference proteome</keyword>
<dbReference type="SUPFAM" id="SSF51306">
    <property type="entry name" value="LexA/Signal peptidase"/>
    <property type="match status" value="1"/>
</dbReference>
<evidence type="ECO:0000313" key="10">
    <source>
        <dbReference type="EMBL" id="TWG10878.1"/>
    </source>
</evidence>
<name>A0A561VGY9_ACTTI</name>
<dbReference type="InterPro" id="IPR019533">
    <property type="entry name" value="Peptidase_S26"/>
</dbReference>
<dbReference type="InterPro" id="IPR019756">
    <property type="entry name" value="Pept_S26A_signal_pept_1_Ser-AS"/>
</dbReference>
<evidence type="ECO:0000259" key="9">
    <source>
        <dbReference type="Pfam" id="PF10502"/>
    </source>
</evidence>
<feature type="region of interest" description="Disordered" evidence="8">
    <location>
        <begin position="158"/>
        <end position="178"/>
    </location>
</feature>
<feature type="active site" evidence="7">
    <location>
        <position position="91"/>
    </location>
</feature>
<comment type="catalytic activity">
    <reaction evidence="1">
        <text>Cleavage of hydrophobic, N-terminal signal or leader sequences from secreted and periplasmic proteins.</text>
        <dbReference type="EC" id="3.4.21.89"/>
    </reaction>
</comment>
<dbReference type="PROSITE" id="PS00761">
    <property type="entry name" value="SPASE_I_3"/>
    <property type="match status" value="1"/>
</dbReference>
<dbReference type="AlphaFoldDB" id="A0A561VGY9"/>
<comment type="subcellular location">
    <subcellularLocation>
        <location evidence="2">Cell membrane</location>
        <topology evidence="2">Single-pass type II membrane protein</topology>
    </subcellularLocation>
</comment>
<gene>
    <name evidence="10" type="ORF">FHX34_107376</name>
</gene>
<organism evidence="10 11">
    <name type="scientific">Actinoplanes teichomyceticus</name>
    <dbReference type="NCBI Taxonomy" id="1867"/>
    <lineage>
        <taxon>Bacteria</taxon>
        <taxon>Bacillati</taxon>
        <taxon>Actinomycetota</taxon>
        <taxon>Actinomycetes</taxon>
        <taxon>Micromonosporales</taxon>
        <taxon>Micromonosporaceae</taxon>
        <taxon>Actinoplanes</taxon>
    </lineage>
</organism>
<evidence type="ECO:0000256" key="2">
    <source>
        <dbReference type="ARBA" id="ARBA00004401"/>
    </source>
</evidence>
<dbReference type="RefSeq" id="WP_122976423.1">
    <property type="nucleotide sequence ID" value="NZ_BOMX01000062.1"/>
</dbReference>
<dbReference type="Pfam" id="PF10502">
    <property type="entry name" value="Peptidase_S26"/>
    <property type="match status" value="2"/>
</dbReference>
<evidence type="ECO:0000256" key="1">
    <source>
        <dbReference type="ARBA" id="ARBA00000677"/>
    </source>
</evidence>
<dbReference type="Proteomes" id="UP000320239">
    <property type="component" value="Unassembled WGS sequence"/>
</dbReference>
<dbReference type="PANTHER" id="PTHR43390:SF1">
    <property type="entry name" value="CHLOROPLAST PROCESSING PEPTIDASE"/>
    <property type="match status" value="1"/>
</dbReference>
<proteinExistence type="inferred from homology"/>
<dbReference type="InterPro" id="IPR036286">
    <property type="entry name" value="LexA/Signal_pep-like_sf"/>
</dbReference>
<dbReference type="EC" id="3.4.21.89" evidence="4"/>
<feature type="domain" description="Peptidase S26" evidence="9">
    <location>
        <begin position="15"/>
        <end position="101"/>
    </location>
</feature>
<feature type="active site" evidence="7">
    <location>
        <position position="39"/>
    </location>
</feature>
<dbReference type="GO" id="GO:0005886">
    <property type="term" value="C:plasma membrane"/>
    <property type="evidence" value="ECO:0007669"/>
    <property type="project" value="UniProtKB-SubCell"/>
</dbReference>
<keyword evidence="6" id="KW-0378">Hydrolase</keyword>
<dbReference type="EMBL" id="VIWY01000007">
    <property type="protein sequence ID" value="TWG10878.1"/>
    <property type="molecule type" value="Genomic_DNA"/>
</dbReference>
<dbReference type="GO" id="GO:0004252">
    <property type="term" value="F:serine-type endopeptidase activity"/>
    <property type="evidence" value="ECO:0007669"/>
    <property type="project" value="InterPro"/>
</dbReference>
<accession>A0A561VGY9</accession>
<evidence type="ECO:0000256" key="4">
    <source>
        <dbReference type="ARBA" id="ARBA00013208"/>
    </source>
</evidence>
<comment type="similarity">
    <text evidence="3">Belongs to the peptidase S26 family.</text>
</comment>
<keyword evidence="5" id="KW-0645">Protease</keyword>
<evidence type="ECO:0000256" key="6">
    <source>
        <dbReference type="ARBA" id="ARBA00022801"/>
    </source>
</evidence>
<evidence type="ECO:0000313" key="11">
    <source>
        <dbReference type="Proteomes" id="UP000320239"/>
    </source>
</evidence>
<dbReference type="PRINTS" id="PR00727">
    <property type="entry name" value="LEADERPTASE"/>
</dbReference>
<protein>
    <recommendedName>
        <fullName evidence="4">signal peptidase I</fullName>
        <ecNumber evidence="4">3.4.21.89</ecNumber>
    </recommendedName>
</protein>
<dbReference type="GO" id="GO:0006465">
    <property type="term" value="P:signal peptide processing"/>
    <property type="evidence" value="ECO:0007669"/>
    <property type="project" value="InterPro"/>
</dbReference>
<evidence type="ECO:0000256" key="3">
    <source>
        <dbReference type="ARBA" id="ARBA00009370"/>
    </source>
</evidence>
<evidence type="ECO:0000256" key="8">
    <source>
        <dbReference type="SAM" id="MobiDB-lite"/>
    </source>
</evidence>